<dbReference type="InParanoid" id="A0A3Q7ERH7"/>
<dbReference type="FunFam" id="1.10.600.10:FF:000007">
    <property type="entry name" value="Isoprene synthase, chloroplastic"/>
    <property type="match status" value="1"/>
</dbReference>
<dbReference type="PANTHER" id="PTHR31225:SF9">
    <property type="entry name" value="TERPENE SYNTHASE 10"/>
    <property type="match status" value="1"/>
</dbReference>
<dbReference type="EnsemblPlants" id="Solyc01g105940.3.1">
    <property type="protein sequence ID" value="Solyc01g105940.3.1"/>
    <property type="gene ID" value="Solyc01g105940.3"/>
</dbReference>
<dbReference type="AlphaFoldDB" id="A0A3Q7ERH7"/>
<dbReference type="Pfam" id="PF03936">
    <property type="entry name" value="Terpene_synth_C"/>
    <property type="match status" value="2"/>
</dbReference>
<dbReference type="SMR" id="A0A3Q7ERH7"/>
<dbReference type="InterPro" id="IPR044814">
    <property type="entry name" value="Terpene_cyclase_plant_C1"/>
</dbReference>
<dbReference type="InterPro" id="IPR008949">
    <property type="entry name" value="Isoprenoid_synthase_dom_sf"/>
</dbReference>
<evidence type="ECO:0000256" key="2">
    <source>
        <dbReference type="ARBA" id="ARBA00004721"/>
    </source>
</evidence>
<dbReference type="SUPFAM" id="SSF48239">
    <property type="entry name" value="Terpenoid cyclases/Protein prenyltransferases"/>
    <property type="match status" value="1"/>
</dbReference>
<dbReference type="SFLD" id="SFLDG01019">
    <property type="entry name" value="Terpene_Cyclase_Like_1_C_Termi"/>
    <property type="match status" value="1"/>
</dbReference>
<comment type="pathway">
    <text evidence="2">Secondary metabolite biosynthesis; terpenoid biosynthesis.</text>
</comment>
<evidence type="ECO:0000313" key="8">
    <source>
        <dbReference type="Proteomes" id="UP000004994"/>
    </source>
</evidence>
<evidence type="ECO:0000259" key="6">
    <source>
        <dbReference type="Pfam" id="PF03936"/>
    </source>
</evidence>
<keyword evidence="3" id="KW-0479">Metal-binding</keyword>
<dbReference type="InterPro" id="IPR036965">
    <property type="entry name" value="Terpene_synth_N_sf"/>
</dbReference>
<dbReference type="InterPro" id="IPR008930">
    <property type="entry name" value="Terpenoid_cyclase/PrenylTrfase"/>
</dbReference>
<feature type="domain" description="Terpene synthase metal-binding" evidence="6">
    <location>
        <begin position="421"/>
        <end position="661"/>
    </location>
</feature>
<dbReference type="UniPathway" id="UPA00213"/>
<dbReference type="InterPro" id="IPR001906">
    <property type="entry name" value="Terpene_synth_N"/>
</dbReference>
<dbReference type="PANTHER" id="PTHR31225">
    <property type="entry name" value="OS04G0344100 PROTEIN-RELATED"/>
    <property type="match status" value="1"/>
</dbReference>
<organism evidence="7">
    <name type="scientific">Solanum lycopersicum</name>
    <name type="common">Tomato</name>
    <name type="synonym">Lycopersicon esculentum</name>
    <dbReference type="NCBI Taxonomy" id="4081"/>
    <lineage>
        <taxon>Eukaryota</taxon>
        <taxon>Viridiplantae</taxon>
        <taxon>Streptophyta</taxon>
        <taxon>Embryophyta</taxon>
        <taxon>Tracheophyta</taxon>
        <taxon>Spermatophyta</taxon>
        <taxon>Magnoliopsida</taxon>
        <taxon>eudicotyledons</taxon>
        <taxon>Gunneridae</taxon>
        <taxon>Pentapetalae</taxon>
        <taxon>asterids</taxon>
        <taxon>lamiids</taxon>
        <taxon>Solanales</taxon>
        <taxon>Solanaceae</taxon>
        <taxon>Solanoideae</taxon>
        <taxon>Solaneae</taxon>
        <taxon>Solanum</taxon>
        <taxon>Solanum subgen. Lycopersicon</taxon>
    </lineage>
</organism>
<dbReference type="SUPFAM" id="SSF48576">
    <property type="entry name" value="Terpenoid synthases"/>
    <property type="match status" value="2"/>
</dbReference>
<dbReference type="GO" id="GO:0000287">
    <property type="term" value="F:magnesium ion binding"/>
    <property type="evidence" value="ECO:0007669"/>
    <property type="project" value="InterPro"/>
</dbReference>
<keyword evidence="4" id="KW-0460">Magnesium</keyword>
<dbReference type="OMA" id="KMINDMW"/>
<accession>A0A3Q7ERH7</accession>
<dbReference type="InterPro" id="IPR034741">
    <property type="entry name" value="Terpene_cyclase-like_1_C"/>
</dbReference>
<dbReference type="GO" id="GO:0046246">
    <property type="term" value="P:terpene biosynthetic process"/>
    <property type="evidence" value="ECO:0000318"/>
    <property type="project" value="GO_Central"/>
</dbReference>
<sequence>MPNANPLLLELAKLDFNIVQVTHQQDLKSLSRWWKKTGLAKKLSFSRDILVENMFWTVGALFEPQHSYFRRLITKVIVFISIIDDIYDVYGTLDELELFTLAIQRWDTKAMDQIPYSMKICANHTYKKQNGNHNGYKPNLEEYMDNARISIAVPMILVHVLVLVTNQITKEALESLTNYPDIIRWSTTIFRLNDDLGTSSDEKFMRRRNELKMEVKIMLSDRNMKQLEQLEIIDNLQRLGLSYHFEDEIYSILNNLSDKGSKRDHLYAKALEFRLLRQHGFNIVSQETFGGFYDNTTGFGEIHHNEDTKGMLYLYEASFLAIEGEKELELARNLTEEHLREYLADQNKNDVDQNLVELVHHALELPLHWRMLRLETKWFINYYKKRQDKMIPFLLELATLDFNIVQAAHIEDLKYVARWWKETCLAENLPFARDRLVENFFWTIGVNFLPQYGYFRRIATKVNALVTTIDDVYDVFGTLDELQIFTHAIERWSIDELDRLPDNMKMCYYALDNFINQLADDAFEEQGIFISPYLRNSWRDLCKSYLREAKWYHSQYIPSMEEYMDNAWISISAPVILVHAYFLVANPVNKEALHYLENNYHDIIRCSALILRLANDLGTSSDELKRGDVPKSIQCYMNETQASEEEARQYIRLLISQTWKKLNEAHWLAADPFPKIFVTCAMNLARMAQCMYQHGDGHGGNNSTTKNHIMALLFESVPLGHKHSSAEKEDHSMVNYREKFMI</sequence>
<feature type="domain" description="Terpene synthase N-terminal" evidence="5">
    <location>
        <begin position="194"/>
        <end position="363"/>
    </location>
</feature>
<dbReference type="PaxDb" id="4081-Solyc01g105960.2.1"/>
<evidence type="ECO:0000256" key="3">
    <source>
        <dbReference type="ARBA" id="ARBA00022723"/>
    </source>
</evidence>
<dbReference type="Proteomes" id="UP000004994">
    <property type="component" value="Chromosome 1"/>
</dbReference>
<evidence type="ECO:0000313" key="7">
    <source>
        <dbReference type="EnsemblPlants" id="Solyc01g105940.3.1"/>
    </source>
</evidence>
<reference evidence="7" key="2">
    <citation type="submission" date="2019-01" db="UniProtKB">
        <authorList>
            <consortium name="EnsemblPlants"/>
        </authorList>
    </citation>
    <scope>IDENTIFICATION</scope>
    <source>
        <strain evidence="7">cv. Heinz 1706</strain>
    </source>
</reference>
<dbReference type="Gene3D" id="1.50.10.130">
    <property type="entry name" value="Terpene synthase, N-terminal domain"/>
    <property type="match status" value="1"/>
</dbReference>
<dbReference type="GO" id="GO:0016102">
    <property type="term" value="P:diterpenoid biosynthetic process"/>
    <property type="evidence" value="ECO:0007669"/>
    <property type="project" value="InterPro"/>
</dbReference>
<dbReference type="InterPro" id="IPR050148">
    <property type="entry name" value="Terpene_synthase-like"/>
</dbReference>
<evidence type="ECO:0000256" key="1">
    <source>
        <dbReference type="ARBA" id="ARBA00001946"/>
    </source>
</evidence>
<dbReference type="SFLD" id="SFLDS00005">
    <property type="entry name" value="Isoprenoid_Synthase_Type_I"/>
    <property type="match status" value="1"/>
</dbReference>
<dbReference type="GO" id="GO:0010333">
    <property type="term" value="F:terpene synthase activity"/>
    <property type="evidence" value="ECO:0000318"/>
    <property type="project" value="GO_Central"/>
</dbReference>
<dbReference type="STRING" id="4081.A0A3Q7ERH7"/>
<feature type="domain" description="Terpene synthase metal-binding" evidence="6">
    <location>
        <begin position="35"/>
        <end position="127"/>
    </location>
</feature>
<keyword evidence="8" id="KW-1185">Reference proteome</keyword>
<evidence type="ECO:0000259" key="5">
    <source>
        <dbReference type="Pfam" id="PF01397"/>
    </source>
</evidence>
<dbReference type="InterPro" id="IPR005630">
    <property type="entry name" value="Terpene_synthase_metal-bd"/>
</dbReference>
<dbReference type="Pfam" id="PF01397">
    <property type="entry name" value="Terpene_synth"/>
    <property type="match status" value="1"/>
</dbReference>
<dbReference type="Gramene" id="Solyc01g105940.3.1">
    <property type="protein sequence ID" value="Solyc01g105940.3.1"/>
    <property type="gene ID" value="Solyc01g105940.3"/>
</dbReference>
<dbReference type="Gene3D" id="1.10.600.10">
    <property type="entry name" value="Farnesyl Diphosphate Synthase"/>
    <property type="match status" value="3"/>
</dbReference>
<reference evidence="7" key="1">
    <citation type="journal article" date="2012" name="Nature">
        <title>The tomato genome sequence provides insights into fleshy fruit evolution.</title>
        <authorList>
            <consortium name="Tomato Genome Consortium"/>
        </authorList>
    </citation>
    <scope>NUCLEOTIDE SEQUENCE [LARGE SCALE GENOMIC DNA]</scope>
    <source>
        <strain evidence="7">cv. Heinz 1706</strain>
    </source>
</reference>
<dbReference type="CDD" id="cd00684">
    <property type="entry name" value="Terpene_cyclase_plant_C1"/>
    <property type="match status" value="1"/>
</dbReference>
<evidence type="ECO:0000256" key="4">
    <source>
        <dbReference type="ARBA" id="ARBA00022842"/>
    </source>
</evidence>
<proteinExistence type="predicted"/>
<protein>
    <submittedName>
        <fullName evidence="7">Uncharacterized protein</fullName>
    </submittedName>
</protein>
<name>A0A3Q7ERH7_SOLLC</name>
<comment type="cofactor">
    <cofactor evidence="1">
        <name>Mg(2+)</name>
        <dbReference type="ChEBI" id="CHEBI:18420"/>
    </cofactor>
</comment>